<feature type="chain" id="PRO_5004573644" description="DUF1329 domain-containing protein" evidence="1">
    <location>
        <begin position="24"/>
        <end position="448"/>
    </location>
</feature>
<evidence type="ECO:0000313" key="2">
    <source>
        <dbReference type="EMBL" id="EPZ15055.1"/>
    </source>
</evidence>
<dbReference type="Gene3D" id="2.50.20.10">
    <property type="entry name" value="Lipoprotein localisation LolA/LolB/LppX"/>
    <property type="match status" value="1"/>
</dbReference>
<reference evidence="2 3" key="1">
    <citation type="submission" date="2013-06" db="EMBL/GenBank/DDBJ databases">
        <title>Draft genome sequence of Thauera terpenica.</title>
        <authorList>
            <person name="Liu B."/>
            <person name="Frostegard A.H."/>
            <person name="Shapleigh J.P."/>
        </authorList>
    </citation>
    <scope>NUCLEOTIDE SEQUENCE [LARGE SCALE GENOMIC DNA]</scope>
    <source>
        <strain evidence="2 3">58Eu</strain>
    </source>
</reference>
<name>S9ZCW2_9RHOO</name>
<keyword evidence="3" id="KW-1185">Reference proteome</keyword>
<dbReference type="AlphaFoldDB" id="S9ZCW2"/>
<evidence type="ECO:0000313" key="3">
    <source>
        <dbReference type="Proteomes" id="UP000015455"/>
    </source>
</evidence>
<sequence>MMKPAISAFACAVVLGLAPAAQAEMTPDEIARLGKDLTPNGAEMAGNADGTIPAWTGGLTKPPAGWDPKMGYADPFKDEKPLFTITGANVDQYKDKVTPGMAALLKKYPNQSMPVYKTHRSFANPPEVYAATKENAARVKLDGLSIQNYEAPGTPFPVPKTGVEAMYNHLFKYFGGYKACRDWLPVRASGDFYRVGFCEHTVQGQNMEPRKENHIFSFYGAYDAPSTLIGTIYLVHDPVDYTKGSRQAWIYNAGQRRVRRAPDLAYDNIDDGTEGMRTSDDYWGFHGALDRYDWKLVGKKEMYIPYNAYRLMDPKLKYADMIDKGSLKSDLQRFELHRVWVVEATLKEGMSHVLPKRVFYIDEDSHTVSLAEGYDGRGNLWRVYIYPLVQAYDAGVMFQPNWVAADLSNGNYMVTAAANERPQPAYEWNVKGLEADFTTDAIRRRGVR</sequence>
<protein>
    <recommendedName>
        <fullName evidence="4">DUF1329 domain-containing protein</fullName>
    </recommendedName>
</protein>
<dbReference type="RefSeq" id="WP_021249888.1">
    <property type="nucleotide sequence ID" value="NZ_ATJV01000063.1"/>
</dbReference>
<comment type="caution">
    <text evidence="2">The sequence shown here is derived from an EMBL/GenBank/DDBJ whole genome shotgun (WGS) entry which is preliminary data.</text>
</comment>
<accession>S9ZCW2</accession>
<dbReference type="Proteomes" id="UP000015455">
    <property type="component" value="Unassembled WGS sequence"/>
</dbReference>
<feature type="signal peptide" evidence="1">
    <location>
        <begin position="1"/>
        <end position="23"/>
    </location>
</feature>
<keyword evidence="1" id="KW-0732">Signal</keyword>
<dbReference type="Pfam" id="PF07044">
    <property type="entry name" value="DUF1329"/>
    <property type="match status" value="1"/>
</dbReference>
<gene>
    <name evidence="2" type="ORF">M622_16965</name>
</gene>
<dbReference type="eggNOG" id="ENOG502Z7HQ">
    <property type="taxonomic scope" value="Bacteria"/>
</dbReference>
<dbReference type="PATRIC" id="fig|1348657.5.peg.2478"/>
<proteinExistence type="predicted"/>
<dbReference type="EMBL" id="ATJV01000063">
    <property type="protein sequence ID" value="EPZ15055.1"/>
    <property type="molecule type" value="Genomic_DNA"/>
</dbReference>
<organism evidence="2 3">
    <name type="scientific">Thauera terpenica 58Eu</name>
    <dbReference type="NCBI Taxonomy" id="1348657"/>
    <lineage>
        <taxon>Bacteria</taxon>
        <taxon>Pseudomonadati</taxon>
        <taxon>Pseudomonadota</taxon>
        <taxon>Betaproteobacteria</taxon>
        <taxon>Rhodocyclales</taxon>
        <taxon>Zoogloeaceae</taxon>
        <taxon>Thauera</taxon>
    </lineage>
</organism>
<dbReference type="STRING" id="1348657.M622_16965"/>
<evidence type="ECO:0008006" key="4">
    <source>
        <dbReference type="Google" id="ProtNLM"/>
    </source>
</evidence>
<dbReference type="InterPro" id="IPR010752">
    <property type="entry name" value="DUF1329"/>
</dbReference>
<dbReference type="CDD" id="cd16329">
    <property type="entry name" value="LolA_like"/>
    <property type="match status" value="1"/>
</dbReference>
<evidence type="ECO:0000256" key="1">
    <source>
        <dbReference type="SAM" id="SignalP"/>
    </source>
</evidence>